<dbReference type="Pfam" id="PF00246">
    <property type="entry name" value="Peptidase_M14"/>
    <property type="match status" value="1"/>
</dbReference>
<dbReference type="SMART" id="SM00631">
    <property type="entry name" value="Zn_pept"/>
    <property type="match status" value="1"/>
</dbReference>
<evidence type="ECO:0000256" key="8">
    <source>
        <dbReference type="ARBA" id="ARBA00023026"/>
    </source>
</evidence>
<comment type="caution">
    <text evidence="13">The sequence shown here is derived from an EMBL/GenBank/DDBJ whole genome shotgun (WGS) entry which is preliminary data.</text>
</comment>
<comment type="similarity">
    <text evidence="3 10">Belongs to the peptidase M14 family.</text>
</comment>
<keyword evidence="4" id="KW-0964">Secreted</keyword>
<dbReference type="GO" id="GO:0005615">
    <property type="term" value="C:extracellular space"/>
    <property type="evidence" value="ECO:0007669"/>
    <property type="project" value="TreeGrafter"/>
</dbReference>
<feature type="signal peptide" evidence="11">
    <location>
        <begin position="1"/>
        <end position="26"/>
    </location>
</feature>
<dbReference type="Proteomes" id="UP000054099">
    <property type="component" value="Unassembled WGS sequence"/>
</dbReference>
<comment type="subcellular location">
    <subcellularLocation>
        <location evidence="2">Secreted</location>
    </subcellularLocation>
</comment>
<evidence type="ECO:0000256" key="7">
    <source>
        <dbReference type="ARBA" id="ARBA00022801"/>
    </source>
</evidence>
<evidence type="ECO:0000256" key="6">
    <source>
        <dbReference type="ARBA" id="ARBA00022729"/>
    </source>
</evidence>
<organism evidence="13 14">
    <name type="scientific">Fictibacillus enclensis</name>
    <dbReference type="NCBI Taxonomy" id="1017270"/>
    <lineage>
        <taxon>Bacteria</taxon>
        <taxon>Bacillati</taxon>
        <taxon>Bacillota</taxon>
        <taxon>Bacilli</taxon>
        <taxon>Bacillales</taxon>
        <taxon>Fictibacillaceae</taxon>
        <taxon>Fictibacillus</taxon>
    </lineage>
</organism>
<keyword evidence="9" id="KW-0325">Glycoprotein</keyword>
<dbReference type="OrthoDB" id="5294005at2"/>
<dbReference type="InterPro" id="IPR000834">
    <property type="entry name" value="Peptidase_M14"/>
</dbReference>
<evidence type="ECO:0000259" key="12">
    <source>
        <dbReference type="PROSITE" id="PS52035"/>
    </source>
</evidence>
<evidence type="ECO:0000256" key="5">
    <source>
        <dbReference type="ARBA" id="ARBA00022670"/>
    </source>
</evidence>
<evidence type="ECO:0000256" key="11">
    <source>
        <dbReference type="SAM" id="SignalP"/>
    </source>
</evidence>
<dbReference type="PANTHER" id="PTHR11705:SF83">
    <property type="entry name" value="INACTIVE METALLOCARBOXYPEPTIDASE ECM14"/>
    <property type="match status" value="1"/>
</dbReference>
<keyword evidence="8" id="KW-0843">Virulence</keyword>
<protein>
    <submittedName>
        <fullName evidence="13">Peptidase</fullName>
    </submittedName>
</protein>
<comment type="cofactor">
    <cofactor evidence="1">
        <name>Zn(2+)</name>
        <dbReference type="ChEBI" id="CHEBI:29105"/>
    </cofactor>
</comment>
<gene>
    <name evidence="13" type="ORF">AS030_18540</name>
</gene>
<accession>A0A0V8J1V9</accession>
<dbReference type="EMBL" id="LNQN01000006">
    <property type="protein sequence ID" value="KSU80954.1"/>
    <property type="molecule type" value="Genomic_DNA"/>
</dbReference>
<dbReference type="PROSITE" id="PS52035">
    <property type="entry name" value="PEPTIDASE_M14"/>
    <property type="match status" value="1"/>
</dbReference>
<evidence type="ECO:0000256" key="3">
    <source>
        <dbReference type="ARBA" id="ARBA00005988"/>
    </source>
</evidence>
<keyword evidence="6 11" id="KW-0732">Signal</keyword>
<feature type="domain" description="Peptidase M14" evidence="12">
    <location>
        <begin position="77"/>
        <end position="351"/>
    </location>
</feature>
<evidence type="ECO:0000313" key="13">
    <source>
        <dbReference type="EMBL" id="KSU80954.1"/>
    </source>
</evidence>
<feature type="active site" description="Proton donor/acceptor" evidence="10">
    <location>
        <position position="327"/>
    </location>
</feature>
<dbReference type="RefSeq" id="WP_061974456.1">
    <property type="nucleotide sequence ID" value="NZ_FMAV01000004.1"/>
</dbReference>
<evidence type="ECO:0000256" key="9">
    <source>
        <dbReference type="ARBA" id="ARBA00023180"/>
    </source>
</evidence>
<feature type="chain" id="PRO_5038508120" evidence="11">
    <location>
        <begin position="27"/>
        <end position="558"/>
    </location>
</feature>
<keyword evidence="14" id="KW-1185">Reference proteome</keyword>
<dbReference type="PANTHER" id="PTHR11705">
    <property type="entry name" value="PROTEASE FAMILY M14 CARBOXYPEPTIDASE A,B"/>
    <property type="match status" value="1"/>
</dbReference>
<sequence length="558" mass="61844">MKKVLRPTSFVLALVLAAGISAPASHTEKAAAADASDPFTPYYGNGPSYVQPDNIAYLFPKPSESFSTPAFEKGRLPFTSQEEMMSFIKKLDRNHKNVSLTTIGRSLEGRKLPLLLFSNDNPNKIKTNKKKPLIWIQGQIHGNEPAAGESVLVTAQKLAQGKMGNVLDKVNIAIMPRVNPDGSFYFKRYIATNLDANRDYMKVEYPEVQAIHKAINEFQPDVVLDTHEYTVNSGPLKKFGESGSLPSYDLLISSAKNLNIPQSLRKASDNLLLKNVNKGLDAKNLSHHAYYTLATEGSELVATEGSTETRIGRNALGLKNTMTFLIETRGINIGRADFDRRVYAQTMAQQYFIKVAAGNAARVKKLVKTARQDVISKGKKANDGDNVVVTSENKRVPDQKLKVVDLATAKKADIPIIWEDSTDAYPTLERERPTAYIMPPAYHDIAKKLAVLGVKVEKLKKPASLSVESYKVTDKVVSTELENGHYTNKVTTEVKEHVHPFPAGSYVFSMAQPNANFISLALEPESVDSYVTFNFLPVEKGDEIPIYRYMSEKNLNVK</sequence>
<keyword evidence="7" id="KW-0378">Hydrolase</keyword>
<evidence type="ECO:0000256" key="4">
    <source>
        <dbReference type="ARBA" id="ARBA00022525"/>
    </source>
</evidence>
<dbReference type="GO" id="GO:0004181">
    <property type="term" value="F:metallocarboxypeptidase activity"/>
    <property type="evidence" value="ECO:0007669"/>
    <property type="project" value="InterPro"/>
</dbReference>
<reference evidence="13 14" key="1">
    <citation type="journal article" date="2014" name="Antonie Van Leeuwenhoek">
        <title>Fictibacillus enclensis sp. nov., isolated from marine sediment.</title>
        <authorList>
            <person name="Dastager S.G."/>
            <person name="Mawlankar R."/>
            <person name="Srinivasan K."/>
            <person name="Tang S.K."/>
            <person name="Lee J.C."/>
            <person name="Ramana V.V."/>
            <person name="Shouche Y.S."/>
        </authorList>
    </citation>
    <scope>NUCLEOTIDE SEQUENCE [LARGE SCALE GENOMIC DNA]</scope>
    <source>
        <strain evidence="13 14">NIO-1003</strain>
    </source>
</reference>
<evidence type="ECO:0000313" key="14">
    <source>
        <dbReference type="Proteomes" id="UP000054099"/>
    </source>
</evidence>
<name>A0A0V8J1V9_9BACL</name>
<dbReference type="AlphaFoldDB" id="A0A0V8J1V9"/>
<dbReference type="GO" id="GO:0006508">
    <property type="term" value="P:proteolysis"/>
    <property type="evidence" value="ECO:0007669"/>
    <property type="project" value="UniProtKB-KW"/>
</dbReference>
<dbReference type="SUPFAM" id="SSF53187">
    <property type="entry name" value="Zn-dependent exopeptidases"/>
    <property type="match status" value="1"/>
</dbReference>
<dbReference type="PRINTS" id="PR00765">
    <property type="entry name" value="CRBOXYPTASEA"/>
</dbReference>
<keyword evidence="5" id="KW-0645">Protease</keyword>
<dbReference type="CDD" id="cd06242">
    <property type="entry name" value="M14-like"/>
    <property type="match status" value="1"/>
</dbReference>
<evidence type="ECO:0000256" key="1">
    <source>
        <dbReference type="ARBA" id="ARBA00001947"/>
    </source>
</evidence>
<dbReference type="Gene3D" id="3.40.630.10">
    <property type="entry name" value="Zn peptidases"/>
    <property type="match status" value="1"/>
</dbReference>
<dbReference type="GO" id="GO:0008270">
    <property type="term" value="F:zinc ion binding"/>
    <property type="evidence" value="ECO:0007669"/>
    <property type="project" value="InterPro"/>
</dbReference>
<evidence type="ECO:0000256" key="2">
    <source>
        <dbReference type="ARBA" id="ARBA00004613"/>
    </source>
</evidence>
<evidence type="ECO:0000256" key="10">
    <source>
        <dbReference type="PROSITE-ProRule" id="PRU01379"/>
    </source>
</evidence>
<proteinExistence type="inferred from homology"/>